<comment type="similarity">
    <text evidence="1">Belongs to the type-I restriction system S methylase family.</text>
</comment>
<proteinExistence type="inferred from homology"/>
<dbReference type="SUPFAM" id="SSF116734">
    <property type="entry name" value="DNA methylase specificity domain"/>
    <property type="match status" value="1"/>
</dbReference>
<evidence type="ECO:0000256" key="1">
    <source>
        <dbReference type="ARBA" id="ARBA00010923"/>
    </source>
</evidence>
<accession>A0A478FPQ6</accession>
<dbReference type="InterPro" id="IPR051212">
    <property type="entry name" value="Type-I_RE_S_subunit"/>
</dbReference>
<sequence>MSSINPDLISKKKYCEYGDLLITLTGENPKEIATTSAYLGKDKCIAGWGLFVLKHNQNPKYLAYALSTSNVQQQKQMLASTSTMANITADKLKQIKIPLPPLEVQERIVNILDRFRKLCEYETGIAKEIEMAKKQYEYYKDLLINPNYSWQ</sequence>
<dbReference type="Pfam" id="PF01420">
    <property type="entry name" value="Methylase_S"/>
    <property type="match status" value="1"/>
</dbReference>
<dbReference type="Gene3D" id="3.90.220.20">
    <property type="entry name" value="DNA methylase specificity domains"/>
    <property type="match status" value="1"/>
</dbReference>
<organism evidence="6 7">
    <name type="scientific">Candidatus Mycoplasma haematohominis</name>
    <dbReference type="NCBI Taxonomy" id="1494318"/>
    <lineage>
        <taxon>Bacteria</taxon>
        <taxon>Bacillati</taxon>
        <taxon>Mycoplasmatota</taxon>
        <taxon>Mollicutes</taxon>
        <taxon>Mycoplasmataceae</taxon>
        <taxon>Mycoplasma</taxon>
    </lineage>
</organism>
<dbReference type="PANTHER" id="PTHR43140">
    <property type="entry name" value="TYPE-1 RESTRICTION ENZYME ECOKI SPECIFICITY PROTEIN"/>
    <property type="match status" value="1"/>
</dbReference>
<feature type="domain" description="Type I restriction modification DNA specificity" evidence="5">
    <location>
        <begin position="14"/>
        <end position="130"/>
    </location>
</feature>
<keyword evidence="3" id="KW-0238">DNA-binding</keyword>
<dbReference type="PANTHER" id="PTHR43140:SF1">
    <property type="entry name" value="TYPE I RESTRICTION ENZYME ECOKI SPECIFICITY SUBUNIT"/>
    <property type="match status" value="1"/>
</dbReference>
<evidence type="ECO:0000259" key="5">
    <source>
        <dbReference type="Pfam" id="PF01420"/>
    </source>
</evidence>
<evidence type="ECO:0000256" key="2">
    <source>
        <dbReference type="ARBA" id="ARBA00022747"/>
    </source>
</evidence>
<keyword evidence="2" id="KW-0680">Restriction system</keyword>
<dbReference type="Proteomes" id="UP000324831">
    <property type="component" value="Unassembled WGS sequence"/>
</dbReference>
<dbReference type="AlphaFoldDB" id="A0A478FPQ6"/>
<protein>
    <submittedName>
        <fullName evidence="6">Putative type-1 restriction enzyme specificity protein MPN_089</fullName>
    </submittedName>
</protein>
<name>A0A478FPQ6_9MOLU</name>
<comment type="caution">
    <text evidence="6">The sequence shown here is derived from an EMBL/GenBank/DDBJ whole genome shotgun (WGS) entry which is preliminary data.</text>
</comment>
<comment type="subunit">
    <text evidence="4">The methyltransferase is composed of M and S polypeptides.</text>
</comment>
<gene>
    <name evidence="6" type="ORF">MHSWG343_03970</name>
</gene>
<dbReference type="EMBL" id="BIMN01000001">
    <property type="protein sequence ID" value="GCE63401.1"/>
    <property type="molecule type" value="Genomic_DNA"/>
</dbReference>
<dbReference type="InterPro" id="IPR000055">
    <property type="entry name" value="Restrct_endonuc_typeI_TRD"/>
</dbReference>
<evidence type="ECO:0000313" key="6">
    <source>
        <dbReference type="EMBL" id="GCE63401.1"/>
    </source>
</evidence>
<dbReference type="InterPro" id="IPR044946">
    <property type="entry name" value="Restrct_endonuc_typeI_TRD_sf"/>
</dbReference>
<evidence type="ECO:0000256" key="3">
    <source>
        <dbReference type="ARBA" id="ARBA00023125"/>
    </source>
</evidence>
<evidence type="ECO:0000256" key="4">
    <source>
        <dbReference type="ARBA" id="ARBA00038652"/>
    </source>
</evidence>
<reference evidence="6 7" key="1">
    <citation type="submission" date="2019-01" db="EMBL/GenBank/DDBJ databases">
        <title>Draft genome sequences of Candidatus Mycoplasma haemohominis SWG34-3 identified from a patient with pyrexia, anemia and liver dysfunction.</title>
        <authorList>
            <person name="Sekizuka T."/>
            <person name="Hattori N."/>
            <person name="Katano H."/>
            <person name="Takuma T."/>
            <person name="Ito T."/>
            <person name="Arai N."/>
            <person name="Yanai R."/>
            <person name="Ishii S."/>
            <person name="Miura Y."/>
            <person name="Tokunaga T."/>
            <person name="Watanabe H."/>
            <person name="Nomura N."/>
            <person name="Eguchi J."/>
            <person name="Arai T."/>
            <person name="Hasegawa H."/>
            <person name="Nakamaki T."/>
            <person name="Wakita T."/>
            <person name="Niki Y."/>
            <person name="Kuroda M."/>
        </authorList>
    </citation>
    <scope>NUCLEOTIDE SEQUENCE [LARGE SCALE GENOMIC DNA]</scope>
    <source>
        <strain evidence="6">SWG34-3</strain>
    </source>
</reference>
<evidence type="ECO:0000313" key="7">
    <source>
        <dbReference type="Proteomes" id="UP000324831"/>
    </source>
</evidence>
<dbReference type="GO" id="GO:0009307">
    <property type="term" value="P:DNA restriction-modification system"/>
    <property type="evidence" value="ECO:0007669"/>
    <property type="project" value="UniProtKB-KW"/>
</dbReference>
<dbReference type="GO" id="GO:0003677">
    <property type="term" value="F:DNA binding"/>
    <property type="evidence" value="ECO:0007669"/>
    <property type="project" value="UniProtKB-KW"/>
</dbReference>